<comment type="caution">
    <text evidence="9">The sequence shown here is derived from an EMBL/GenBank/DDBJ whole genome shotgun (WGS) entry which is preliminary data.</text>
</comment>
<evidence type="ECO:0000256" key="7">
    <source>
        <dbReference type="SAM" id="Phobius"/>
    </source>
</evidence>
<comment type="catalytic activity">
    <reaction evidence="5">
        <text>a quinone + NADH + 5 H(+)(in) = a quinol + NAD(+) + 4 H(+)(out)</text>
        <dbReference type="Rhea" id="RHEA:57888"/>
        <dbReference type="ChEBI" id="CHEBI:15378"/>
        <dbReference type="ChEBI" id="CHEBI:24646"/>
        <dbReference type="ChEBI" id="CHEBI:57540"/>
        <dbReference type="ChEBI" id="CHEBI:57945"/>
        <dbReference type="ChEBI" id="CHEBI:132124"/>
    </reaction>
</comment>
<organism evidence="9 10">
    <name type="scientific">Orientia tsutsugamushi str. UT144</name>
    <dbReference type="NCBI Taxonomy" id="1441384"/>
    <lineage>
        <taxon>Bacteria</taxon>
        <taxon>Pseudomonadati</taxon>
        <taxon>Pseudomonadota</taxon>
        <taxon>Alphaproteobacteria</taxon>
        <taxon>Rickettsiales</taxon>
        <taxon>Rickettsiaceae</taxon>
        <taxon>Rickettsieae</taxon>
        <taxon>Orientia</taxon>
    </lineage>
</organism>
<evidence type="ECO:0000313" key="9">
    <source>
        <dbReference type="EMBL" id="KJW04532.1"/>
    </source>
</evidence>
<dbReference type="InterPro" id="IPR001750">
    <property type="entry name" value="ND/Mrp_TM"/>
</dbReference>
<sequence>SSIAHMGYVTVGIFSLNTYGIQGAIFQMLSHGLISPALFMIIGILYDRTHTREIRFYGGLAIKMTKLDSIFMAAVLGSIGVPGTSGFIGEFLVLLGAITASPLIGSFAILGVLLGAVYMLSLYRRIMLGKITNQRVYQLNDISLSEKVAVLPLTVAMFIIGVYPKFVLNILLIPAKNLSSLFII</sequence>
<reference evidence="9 10" key="1">
    <citation type="submission" date="2015-01" db="EMBL/GenBank/DDBJ databases">
        <title>Genome Sequencing of Rickettsiales.</title>
        <authorList>
            <person name="Daugherty S.C."/>
            <person name="Su Q."/>
            <person name="Abolude K."/>
            <person name="Beier-Sexton M."/>
            <person name="Carlyon J.A."/>
            <person name="Carter R."/>
            <person name="Day N.P."/>
            <person name="Dumler S.J."/>
            <person name="Dyachenko V."/>
            <person name="Godinez A."/>
            <person name="Kurtti T.J."/>
            <person name="Lichay M."/>
            <person name="Mullins K.E."/>
            <person name="Ott S."/>
            <person name="Pappas-Brown V."/>
            <person name="Paris D.H."/>
            <person name="Patel P."/>
            <person name="Richards A.L."/>
            <person name="Sadzewicz L."/>
            <person name="Sears K."/>
            <person name="Seidman D."/>
            <person name="Sengamalay N."/>
            <person name="Stenos J."/>
            <person name="Tallon L.J."/>
            <person name="Vincent G."/>
            <person name="Fraser C.M."/>
            <person name="Munderloh U."/>
            <person name="Dunning-Hotopp J.C."/>
        </authorList>
    </citation>
    <scope>NUCLEOTIDE SEQUENCE [LARGE SCALE GENOMIC DNA]</scope>
    <source>
        <strain evidence="9 10">UT144</strain>
    </source>
</reference>
<comment type="subcellular location">
    <subcellularLocation>
        <location evidence="1">Endomembrane system</location>
        <topology evidence="1">Multi-pass membrane protein</topology>
    </subcellularLocation>
    <subcellularLocation>
        <location evidence="6">Membrane</location>
        <topology evidence="6">Multi-pass membrane protein</topology>
    </subcellularLocation>
</comment>
<evidence type="ECO:0000256" key="5">
    <source>
        <dbReference type="ARBA" id="ARBA00047712"/>
    </source>
</evidence>
<dbReference type="InterPro" id="IPR003918">
    <property type="entry name" value="NADH_UbQ_OxRdtase"/>
</dbReference>
<accession>A0A0F3REI1</accession>
<feature type="transmembrane region" description="Helical" evidence="7">
    <location>
        <begin position="24"/>
        <end position="46"/>
    </location>
</feature>
<dbReference type="GO" id="GO:0008137">
    <property type="term" value="F:NADH dehydrogenase (ubiquinone) activity"/>
    <property type="evidence" value="ECO:0007669"/>
    <property type="project" value="InterPro"/>
</dbReference>
<keyword evidence="7" id="KW-1133">Transmembrane helix</keyword>
<dbReference type="GO" id="GO:0042773">
    <property type="term" value="P:ATP synthesis coupled electron transport"/>
    <property type="evidence" value="ECO:0007669"/>
    <property type="project" value="InterPro"/>
</dbReference>
<evidence type="ECO:0000256" key="1">
    <source>
        <dbReference type="ARBA" id="ARBA00004127"/>
    </source>
</evidence>
<protein>
    <recommendedName>
        <fullName evidence="2">NADH-quinone oxidoreductase subunit M</fullName>
    </recommendedName>
    <alternativeName>
        <fullName evidence="3">NADH dehydrogenase I subunit M</fullName>
    </alternativeName>
    <alternativeName>
        <fullName evidence="4">NDH-1 subunit M</fullName>
    </alternativeName>
</protein>
<evidence type="ECO:0000259" key="8">
    <source>
        <dbReference type="Pfam" id="PF00361"/>
    </source>
</evidence>
<dbReference type="GO" id="GO:0003954">
    <property type="term" value="F:NADH dehydrogenase activity"/>
    <property type="evidence" value="ECO:0007669"/>
    <property type="project" value="TreeGrafter"/>
</dbReference>
<evidence type="ECO:0000256" key="6">
    <source>
        <dbReference type="RuleBase" id="RU000320"/>
    </source>
</evidence>
<dbReference type="EMBL" id="LAOR01000220">
    <property type="protein sequence ID" value="KJW04532.1"/>
    <property type="molecule type" value="Genomic_DNA"/>
</dbReference>
<evidence type="ECO:0000256" key="4">
    <source>
        <dbReference type="ARBA" id="ARBA00032798"/>
    </source>
</evidence>
<dbReference type="PRINTS" id="PR01437">
    <property type="entry name" value="NUOXDRDTASE4"/>
</dbReference>
<feature type="transmembrane region" description="Helical" evidence="7">
    <location>
        <begin position="94"/>
        <end position="123"/>
    </location>
</feature>
<keyword evidence="6 7" id="KW-0812">Transmembrane</keyword>
<dbReference type="PANTHER" id="PTHR43507:SF1">
    <property type="entry name" value="NADH-UBIQUINONE OXIDOREDUCTASE CHAIN 4"/>
    <property type="match status" value="1"/>
</dbReference>
<feature type="domain" description="NADH:quinone oxidoreductase/Mrp antiporter transmembrane" evidence="8">
    <location>
        <begin position="1"/>
        <end position="112"/>
    </location>
</feature>
<evidence type="ECO:0000256" key="2">
    <source>
        <dbReference type="ARBA" id="ARBA00019906"/>
    </source>
</evidence>
<dbReference type="GO" id="GO:0016020">
    <property type="term" value="C:membrane"/>
    <property type="evidence" value="ECO:0007669"/>
    <property type="project" value="UniProtKB-SubCell"/>
</dbReference>
<dbReference type="PANTHER" id="PTHR43507">
    <property type="entry name" value="NADH-UBIQUINONE OXIDOREDUCTASE CHAIN 4"/>
    <property type="match status" value="1"/>
</dbReference>
<keyword evidence="7" id="KW-0472">Membrane</keyword>
<feature type="transmembrane region" description="Helical" evidence="7">
    <location>
        <begin position="144"/>
        <end position="163"/>
    </location>
</feature>
<gene>
    <name evidence="9" type="ORF">OTUT144_2170</name>
</gene>
<evidence type="ECO:0000313" key="10">
    <source>
        <dbReference type="Proteomes" id="UP000033580"/>
    </source>
</evidence>
<dbReference type="Proteomes" id="UP000033580">
    <property type="component" value="Unassembled WGS sequence"/>
</dbReference>
<dbReference type="GO" id="GO:0012505">
    <property type="term" value="C:endomembrane system"/>
    <property type="evidence" value="ECO:0007669"/>
    <property type="project" value="UniProtKB-SubCell"/>
</dbReference>
<dbReference type="AlphaFoldDB" id="A0A0F3REI1"/>
<evidence type="ECO:0000256" key="3">
    <source>
        <dbReference type="ARBA" id="ARBA00031584"/>
    </source>
</evidence>
<feature type="non-terminal residue" evidence="9">
    <location>
        <position position="1"/>
    </location>
</feature>
<proteinExistence type="predicted"/>
<name>A0A0F3REI1_ORITS</name>
<dbReference type="GO" id="GO:0015990">
    <property type="term" value="P:electron transport coupled proton transport"/>
    <property type="evidence" value="ECO:0007669"/>
    <property type="project" value="TreeGrafter"/>
</dbReference>
<dbReference type="Pfam" id="PF00361">
    <property type="entry name" value="Proton_antipo_M"/>
    <property type="match status" value="1"/>
</dbReference>
<feature type="transmembrane region" description="Helical" evidence="7">
    <location>
        <begin position="67"/>
        <end position="88"/>
    </location>
</feature>
<dbReference type="GO" id="GO:0048039">
    <property type="term" value="F:ubiquinone binding"/>
    <property type="evidence" value="ECO:0007669"/>
    <property type="project" value="TreeGrafter"/>
</dbReference>
<keyword evidence="9" id="KW-0830">Ubiquinone</keyword>
<dbReference type="PATRIC" id="fig|1441384.3.peg.1259"/>